<keyword evidence="5 11" id="KW-0479">Metal-binding</keyword>
<keyword evidence="4 13" id="KW-0812">Transmembrane</keyword>
<keyword evidence="6 13" id="KW-1133">Transmembrane helix</keyword>
<dbReference type="GeneID" id="111292234"/>
<dbReference type="InterPro" id="IPR050651">
    <property type="entry name" value="Plant_Cytochrome_P450_Monoox"/>
</dbReference>
<keyword evidence="14" id="KW-1185">Reference proteome</keyword>
<evidence type="ECO:0000256" key="2">
    <source>
        <dbReference type="ARBA" id="ARBA00010617"/>
    </source>
</evidence>
<dbReference type="GO" id="GO:0016705">
    <property type="term" value="F:oxidoreductase activity, acting on paired donors, with incorporation or reduction of molecular oxygen"/>
    <property type="evidence" value="ECO:0007669"/>
    <property type="project" value="InterPro"/>
</dbReference>
<keyword evidence="9 12" id="KW-0503">Monooxygenase</keyword>
<dbReference type="KEGG" id="dzi:111292234"/>
<dbReference type="InterPro" id="IPR002401">
    <property type="entry name" value="Cyt_P450_E_grp-I"/>
</dbReference>
<dbReference type="CDD" id="cd20653">
    <property type="entry name" value="CYP81"/>
    <property type="match status" value="1"/>
</dbReference>
<keyword evidence="10 13" id="KW-0472">Membrane</keyword>
<evidence type="ECO:0000256" key="3">
    <source>
        <dbReference type="ARBA" id="ARBA00022617"/>
    </source>
</evidence>
<keyword evidence="7 12" id="KW-0560">Oxidoreductase</keyword>
<feature type="binding site" description="axial binding residue" evidence="11">
    <location>
        <position position="434"/>
    </location>
    <ligand>
        <name>heme</name>
        <dbReference type="ChEBI" id="CHEBI:30413"/>
    </ligand>
    <ligandPart>
        <name>Fe</name>
        <dbReference type="ChEBI" id="CHEBI:18248"/>
    </ligandPart>
</feature>
<evidence type="ECO:0000256" key="10">
    <source>
        <dbReference type="ARBA" id="ARBA00023136"/>
    </source>
</evidence>
<dbReference type="OrthoDB" id="963958at2759"/>
<dbReference type="InterPro" id="IPR001128">
    <property type="entry name" value="Cyt_P450"/>
</dbReference>
<keyword evidence="8 11" id="KW-0408">Iron</keyword>
<proteinExistence type="inferred from homology"/>
<comment type="subcellular location">
    <subcellularLocation>
        <location evidence="1">Membrane</location>
        <topology evidence="1">Single-pass membrane protein</topology>
    </subcellularLocation>
</comment>
<evidence type="ECO:0000256" key="4">
    <source>
        <dbReference type="ARBA" id="ARBA00022692"/>
    </source>
</evidence>
<evidence type="ECO:0000256" key="7">
    <source>
        <dbReference type="ARBA" id="ARBA00023002"/>
    </source>
</evidence>
<dbReference type="SUPFAM" id="SSF48264">
    <property type="entry name" value="Cytochrome P450"/>
    <property type="match status" value="1"/>
</dbReference>
<dbReference type="PRINTS" id="PR00463">
    <property type="entry name" value="EP450I"/>
</dbReference>
<protein>
    <submittedName>
        <fullName evidence="15">Cytochrome P450 81D11-like</fullName>
    </submittedName>
</protein>
<evidence type="ECO:0000256" key="8">
    <source>
        <dbReference type="ARBA" id="ARBA00023004"/>
    </source>
</evidence>
<keyword evidence="3 11" id="KW-0349">Heme</keyword>
<accession>A0A6P5YJJ7</accession>
<comment type="cofactor">
    <cofactor evidence="11">
        <name>heme</name>
        <dbReference type="ChEBI" id="CHEBI:30413"/>
    </cofactor>
</comment>
<organism evidence="14 15">
    <name type="scientific">Durio zibethinus</name>
    <name type="common">Durian</name>
    <dbReference type="NCBI Taxonomy" id="66656"/>
    <lineage>
        <taxon>Eukaryota</taxon>
        <taxon>Viridiplantae</taxon>
        <taxon>Streptophyta</taxon>
        <taxon>Embryophyta</taxon>
        <taxon>Tracheophyta</taxon>
        <taxon>Spermatophyta</taxon>
        <taxon>Magnoliopsida</taxon>
        <taxon>eudicotyledons</taxon>
        <taxon>Gunneridae</taxon>
        <taxon>Pentapetalae</taxon>
        <taxon>rosids</taxon>
        <taxon>malvids</taxon>
        <taxon>Malvales</taxon>
        <taxon>Malvaceae</taxon>
        <taxon>Helicteroideae</taxon>
        <taxon>Durio</taxon>
    </lineage>
</organism>
<dbReference type="AlphaFoldDB" id="A0A6P5YJJ7"/>
<evidence type="ECO:0000313" key="14">
    <source>
        <dbReference type="Proteomes" id="UP000515121"/>
    </source>
</evidence>
<evidence type="ECO:0000256" key="1">
    <source>
        <dbReference type="ARBA" id="ARBA00004167"/>
    </source>
</evidence>
<dbReference type="RefSeq" id="XP_022740236.1">
    <property type="nucleotide sequence ID" value="XM_022884501.1"/>
</dbReference>
<comment type="similarity">
    <text evidence="2 12">Belongs to the cytochrome P450 family.</text>
</comment>
<dbReference type="GO" id="GO:0004497">
    <property type="term" value="F:monooxygenase activity"/>
    <property type="evidence" value="ECO:0007669"/>
    <property type="project" value="UniProtKB-KW"/>
</dbReference>
<dbReference type="PANTHER" id="PTHR47947:SF62">
    <property type="entry name" value="CYTOCHROME P450, FAMILY 81, SUBFAMILY D, POLYPEPTIDE 5"/>
    <property type="match status" value="1"/>
</dbReference>
<evidence type="ECO:0000256" key="9">
    <source>
        <dbReference type="ARBA" id="ARBA00023033"/>
    </source>
</evidence>
<dbReference type="Proteomes" id="UP000515121">
    <property type="component" value="Unplaced"/>
</dbReference>
<dbReference type="GO" id="GO:0005506">
    <property type="term" value="F:iron ion binding"/>
    <property type="evidence" value="ECO:0007669"/>
    <property type="project" value="InterPro"/>
</dbReference>
<sequence>MEETTIFYSSLSLVVLFLAFKFFFQSKPRHKNLPPSTLSLPILGHLHLLKPPLHRLFLKLSQNLGPVFSLQLGSRLAVVVSSPLVVEECFTKNDIVLASRPNLLFSKHLGYNHTSVISAPYGDHWRNLRRISTIEIFSSNRLNKFHGIRKDEVRRLLLKLSRNSHEAFAKVELKSMFADLTFNNLMRMMAGKRYYGEDVTDDSEAKEFRDLVAEAVENGGAGNVGDYLPILNCASNYEKNLRELAKRMDGFLQGLVDERRNANGGNTMIDHLLSLQELEPEYYNDQIIKGLLFVMILAGTDTSAVTLEWAMSNLLNHPNVLKKAREEIDAQVGQERLIDEPDIAKLPYLQGIMSETLRLYPAAPLLVPHRTSDDCTIGGYNVPRDTIVLINAWAIHRDPELWDDPTSFKPERFDNEVKDHGHKFMPFGMGRRACPGTVLAYRMVNLALGSLIQCFEWERVGEEKVDMTEGKGITMPKVEPLEAKCKARPILNKVLATAA</sequence>
<dbReference type="InterPro" id="IPR036396">
    <property type="entry name" value="Cyt_P450_sf"/>
</dbReference>
<evidence type="ECO:0000256" key="5">
    <source>
        <dbReference type="ARBA" id="ARBA00022723"/>
    </source>
</evidence>
<evidence type="ECO:0000256" key="13">
    <source>
        <dbReference type="SAM" id="Phobius"/>
    </source>
</evidence>
<dbReference type="InterPro" id="IPR017972">
    <property type="entry name" value="Cyt_P450_CS"/>
</dbReference>
<dbReference type="Pfam" id="PF00067">
    <property type="entry name" value="p450"/>
    <property type="match status" value="1"/>
</dbReference>
<name>A0A6P5YJJ7_DURZI</name>
<reference evidence="15" key="1">
    <citation type="submission" date="2025-08" db="UniProtKB">
        <authorList>
            <consortium name="RefSeq"/>
        </authorList>
    </citation>
    <scope>IDENTIFICATION</scope>
    <source>
        <tissue evidence="15">Fruit stalk</tissue>
    </source>
</reference>
<evidence type="ECO:0000256" key="11">
    <source>
        <dbReference type="PIRSR" id="PIRSR602401-1"/>
    </source>
</evidence>
<evidence type="ECO:0000313" key="15">
    <source>
        <dbReference type="RefSeq" id="XP_022740236.1"/>
    </source>
</evidence>
<dbReference type="PANTHER" id="PTHR47947">
    <property type="entry name" value="CYTOCHROME P450 82C3-RELATED"/>
    <property type="match status" value="1"/>
</dbReference>
<feature type="transmembrane region" description="Helical" evidence="13">
    <location>
        <begin position="6"/>
        <end position="24"/>
    </location>
</feature>
<dbReference type="Gene3D" id="1.10.630.10">
    <property type="entry name" value="Cytochrome P450"/>
    <property type="match status" value="1"/>
</dbReference>
<evidence type="ECO:0000256" key="12">
    <source>
        <dbReference type="RuleBase" id="RU000461"/>
    </source>
</evidence>
<dbReference type="PROSITE" id="PS00086">
    <property type="entry name" value="CYTOCHROME_P450"/>
    <property type="match status" value="1"/>
</dbReference>
<dbReference type="GO" id="GO:0020037">
    <property type="term" value="F:heme binding"/>
    <property type="evidence" value="ECO:0007669"/>
    <property type="project" value="InterPro"/>
</dbReference>
<dbReference type="PRINTS" id="PR00385">
    <property type="entry name" value="P450"/>
</dbReference>
<evidence type="ECO:0000256" key="6">
    <source>
        <dbReference type="ARBA" id="ARBA00022989"/>
    </source>
</evidence>
<dbReference type="FunFam" id="1.10.630.10:FF:000023">
    <property type="entry name" value="Cytochrome P450 family protein"/>
    <property type="match status" value="1"/>
</dbReference>
<gene>
    <name evidence="15" type="primary">LOC111292234</name>
</gene>
<dbReference type="GO" id="GO:0016020">
    <property type="term" value="C:membrane"/>
    <property type="evidence" value="ECO:0007669"/>
    <property type="project" value="UniProtKB-SubCell"/>
</dbReference>